<proteinExistence type="predicted"/>
<organism evidence="1 2">
    <name type="scientific">Pseudohongiella acticola</name>
    <dbReference type="NCBI Taxonomy" id="1524254"/>
    <lineage>
        <taxon>Bacteria</taxon>
        <taxon>Pseudomonadati</taxon>
        <taxon>Pseudomonadota</taxon>
        <taxon>Gammaproteobacteria</taxon>
        <taxon>Pseudomonadales</taxon>
        <taxon>Pseudohongiellaceae</taxon>
        <taxon>Pseudohongiella</taxon>
    </lineage>
</organism>
<dbReference type="Proteomes" id="UP000175669">
    <property type="component" value="Unassembled WGS sequence"/>
</dbReference>
<dbReference type="EMBL" id="MASR01000002">
    <property type="protein sequence ID" value="OFE11401.1"/>
    <property type="molecule type" value="Genomic_DNA"/>
</dbReference>
<gene>
    <name evidence="1" type="ORF">PHACT_12655</name>
</gene>
<sequence>MTHDEIVQRAERFLQSMNCKVVIRDPFRAHTHTGEQPDAIGWRDGLSFLIEAKASRADFLADRKKKFRSAPETGMGDWRFYMCPPNVIMPEDLPAGWGLLWVHPRKVERVTGFPRNCHYHRGKPFQGNKVAENMMLVSALRRLTIRGYLPEIYQGPVGAEYGA</sequence>
<dbReference type="RefSeq" id="WP_070118609.1">
    <property type="nucleotide sequence ID" value="NZ_MASR01000002.1"/>
</dbReference>
<keyword evidence="2" id="KW-1185">Reference proteome</keyword>
<evidence type="ECO:0000313" key="2">
    <source>
        <dbReference type="Proteomes" id="UP000175669"/>
    </source>
</evidence>
<name>A0A1E8CG05_9GAMM</name>
<dbReference type="AlphaFoldDB" id="A0A1E8CG05"/>
<accession>A0A1E8CG05</accession>
<comment type="caution">
    <text evidence="1">The sequence shown here is derived from an EMBL/GenBank/DDBJ whole genome shotgun (WGS) entry which is preliminary data.</text>
</comment>
<protein>
    <submittedName>
        <fullName evidence="1">Uncharacterized protein</fullName>
    </submittedName>
</protein>
<evidence type="ECO:0000313" key="1">
    <source>
        <dbReference type="EMBL" id="OFE11401.1"/>
    </source>
</evidence>
<dbReference type="STRING" id="1524254.PHACT_12655"/>
<dbReference type="OrthoDB" id="198812at2"/>
<reference evidence="2" key="1">
    <citation type="submission" date="2016-07" db="EMBL/GenBank/DDBJ databases">
        <authorList>
            <person name="Florea S."/>
            <person name="Webb J.S."/>
            <person name="Jaromczyk J."/>
            <person name="Schardl C.L."/>
        </authorList>
    </citation>
    <scope>NUCLEOTIDE SEQUENCE [LARGE SCALE GENOMIC DNA]</scope>
    <source>
        <strain evidence="2">KCTC 42131</strain>
    </source>
</reference>